<keyword evidence="3" id="KW-1185">Reference proteome</keyword>
<dbReference type="AlphaFoldDB" id="A0A1A9W470"/>
<reference evidence="3" key="1">
    <citation type="submission" date="2014-03" db="EMBL/GenBank/DDBJ databases">
        <authorList>
            <person name="Aksoy S."/>
            <person name="Warren W."/>
            <person name="Wilson R.K."/>
        </authorList>
    </citation>
    <scope>NUCLEOTIDE SEQUENCE [LARGE SCALE GENOMIC DNA]</scope>
    <source>
        <strain evidence="3">IAEA</strain>
    </source>
</reference>
<evidence type="ECO:0000313" key="3">
    <source>
        <dbReference type="Proteomes" id="UP000091820"/>
    </source>
</evidence>
<sequence>MPTIQADSVITQAIDFIARISRQTESVLFIWLIQYYASLFVQKKTLGIKLSIVRFVYLFFWHVVVSIELLGPGALVDVIFSVVVVEEDLLTGSYVGDYVDVDETSGVYT</sequence>
<name>A0A1A9W470_9MUSC</name>
<keyword evidence="1" id="KW-0472">Membrane</keyword>
<evidence type="ECO:0000313" key="2">
    <source>
        <dbReference type="EnsemblMetazoa" id="GBRI005705-PA"/>
    </source>
</evidence>
<feature type="transmembrane region" description="Helical" evidence="1">
    <location>
        <begin position="55"/>
        <end position="85"/>
    </location>
</feature>
<keyword evidence="1" id="KW-0812">Transmembrane</keyword>
<dbReference type="Proteomes" id="UP000091820">
    <property type="component" value="Unassembled WGS sequence"/>
</dbReference>
<organism evidence="2 3">
    <name type="scientific">Glossina brevipalpis</name>
    <dbReference type="NCBI Taxonomy" id="37001"/>
    <lineage>
        <taxon>Eukaryota</taxon>
        <taxon>Metazoa</taxon>
        <taxon>Ecdysozoa</taxon>
        <taxon>Arthropoda</taxon>
        <taxon>Hexapoda</taxon>
        <taxon>Insecta</taxon>
        <taxon>Pterygota</taxon>
        <taxon>Neoptera</taxon>
        <taxon>Endopterygota</taxon>
        <taxon>Diptera</taxon>
        <taxon>Brachycera</taxon>
        <taxon>Muscomorpha</taxon>
        <taxon>Hippoboscoidea</taxon>
        <taxon>Glossinidae</taxon>
        <taxon>Glossina</taxon>
    </lineage>
</organism>
<proteinExistence type="predicted"/>
<accession>A0A1A9W470</accession>
<keyword evidence="1" id="KW-1133">Transmembrane helix</keyword>
<dbReference type="VEuPathDB" id="VectorBase:GBRI005705"/>
<protein>
    <submittedName>
        <fullName evidence="2">Uncharacterized protein</fullName>
    </submittedName>
</protein>
<reference evidence="2" key="2">
    <citation type="submission" date="2020-05" db="UniProtKB">
        <authorList>
            <consortium name="EnsemblMetazoa"/>
        </authorList>
    </citation>
    <scope>IDENTIFICATION</scope>
    <source>
        <strain evidence="2">IAEA</strain>
    </source>
</reference>
<evidence type="ECO:0000256" key="1">
    <source>
        <dbReference type="SAM" id="Phobius"/>
    </source>
</evidence>
<dbReference type="EnsemblMetazoa" id="GBRI005705-RA">
    <property type="protein sequence ID" value="GBRI005705-PA"/>
    <property type="gene ID" value="GBRI005705"/>
</dbReference>